<keyword evidence="13" id="KW-1185">Reference proteome</keyword>
<evidence type="ECO:0000256" key="6">
    <source>
        <dbReference type="ARBA" id="ARBA00023125"/>
    </source>
</evidence>
<dbReference type="PANTHER" id="PTHR48111:SF50">
    <property type="entry name" value="KDP OPERON TRANSCRIPTIONAL REGULATORY PROTEIN KDPE"/>
    <property type="match status" value="1"/>
</dbReference>
<dbReference type="Proteomes" id="UP000243591">
    <property type="component" value="Chromosome"/>
</dbReference>
<protein>
    <submittedName>
        <fullName evidence="12">DNA-binding response regulator</fullName>
    </submittedName>
</protein>
<dbReference type="KEGG" id="bths:CNY62_10990"/>
<dbReference type="Gene3D" id="3.40.50.2300">
    <property type="match status" value="1"/>
</dbReference>
<accession>A0A1D2L1F0</accession>
<gene>
    <name evidence="12" type="ORF">CNY62_10990</name>
</gene>
<organism evidence="12 13">
    <name type="scientific">Brochothrix thermosphacta</name>
    <name type="common">Microbacterium thermosphactum</name>
    <dbReference type="NCBI Taxonomy" id="2756"/>
    <lineage>
        <taxon>Bacteria</taxon>
        <taxon>Bacillati</taxon>
        <taxon>Bacillota</taxon>
        <taxon>Bacilli</taxon>
        <taxon>Bacillales</taxon>
        <taxon>Listeriaceae</taxon>
        <taxon>Brochothrix</taxon>
    </lineage>
</organism>
<keyword evidence="5" id="KW-0805">Transcription regulation</keyword>
<dbReference type="PROSITE" id="PS50110">
    <property type="entry name" value="RESPONSE_REGULATORY"/>
    <property type="match status" value="1"/>
</dbReference>
<keyword evidence="6 9" id="KW-0238">DNA-binding</keyword>
<proteinExistence type="predicted"/>
<evidence type="ECO:0000313" key="12">
    <source>
        <dbReference type="EMBL" id="ATF26836.1"/>
    </source>
</evidence>
<keyword evidence="4" id="KW-0902">Two-component regulatory system</keyword>
<dbReference type="InterPro" id="IPR011006">
    <property type="entry name" value="CheY-like_superfamily"/>
</dbReference>
<dbReference type="GO" id="GO:0000156">
    <property type="term" value="F:phosphorelay response regulator activity"/>
    <property type="evidence" value="ECO:0007669"/>
    <property type="project" value="TreeGrafter"/>
</dbReference>
<evidence type="ECO:0000256" key="4">
    <source>
        <dbReference type="ARBA" id="ARBA00023012"/>
    </source>
</evidence>
<evidence type="ECO:0000256" key="3">
    <source>
        <dbReference type="ARBA" id="ARBA00022553"/>
    </source>
</evidence>
<sequence length="228" mass="24983">MDTTILVIEDDSAISNFMRAILEGNEYTVHNAETGKHGITLCATLAPDIVILDLGLPDMDGLDVLATIRGWSEVPVLIVSARGNEIEKVAALDAGADDYITKPFGTSELLARIRAALRHAQPQGVTESKYITGELVIDVANYQVALAGKALHLTPIEFKILKLLAQNMGKVLTHDYITKAIWGQYTTENQALRVNMSNIRRKIELNPAEPIYIVTEVGIGYRMILIGE</sequence>
<dbReference type="Gene3D" id="1.10.10.10">
    <property type="entry name" value="Winged helix-like DNA-binding domain superfamily/Winged helix DNA-binding domain"/>
    <property type="match status" value="1"/>
</dbReference>
<dbReference type="GO" id="GO:0045893">
    <property type="term" value="P:positive regulation of DNA-templated transcription"/>
    <property type="evidence" value="ECO:0007669"/>
    <property type="project" value="UniProtKB-ARBA"/>
</dbReference>
<dbReference type="Pfam" id="PF00486">
    <property type="entry name" value="Trans_reg_C"/>
    <property type="match status" value="1"/>
</dbReference>
<dbReference type="CDD" id="cd17620">
    <property type="entry name" value="REC_OmpR_KdpE-like"/>
    <property type="match status" value="1"/>
</dbReference>
<feature type="modified residue" description="4-aspartylphosphate" evidence="8">
    <location>
        <position position="53"/>
    </location>
</feature>
<dbReference type="Gene3D" id="6.10.250.690">
    <property type="match status" value="1"/>
</dbReference>
<dbReference type="GO" id="GO:0042802">
    <property type="term" value="F:identical protein binding"/>
    <property type="evidence" value="ECO:0007669"/>
    <property type="project" value="UniProtKB-ARBA"/>
</dbReference>
<dbReference type="GO" id="GO:0032993">
    <property type="term" value="C:protein-DNA complex"/>
    <property type="evidence" value="ECO:0007669"/>
    <property type="project" value="TreeGrafter"/>
</dbReference>
<feature type="DNA-binding region" description="OmpR/PhoB-type" evidence="9">
    <location>
        <begin position="127"/>
        <end position="225"/>
    </location>
</feature>
<dbReference type="GO" id="GO:0005829">
    <property type="term" value="C:cytosol"/>
    <property type="evidence" value="ECO:0007669"/>
    <property type="project" value="TreeGrafter"/>
</dbReference>
<dbReference type="Pfam" id="PF00072">
    <property type="entry name" value="Response_reg"/>
    <property type="match status" value="1"/>
</dbReference>
<keyword evidence="7" id="KW-0804">Transcription</keyword>
<evidence type="ECO:0000313" key="13">
    <source>
        <dbReference type="Proteomes" id="UP000243591"/>
    </source>
</evidence>
<dbReference type="PANTHER" id="PTHR48111">
    <property type="entry name" value="REGULATOR OF RPOS"/>
    <property type="match status" value="1"/>
</dbReference>
<keyword evidence="3 8" id="KW-0597">Phosphoprotein</keyword>
<evidence type="ECO:0000256" key="2">
    <source>
        <dbReference type="ARBA" id="ARBA00022490"/>
    </source>
</evidence>
<dbReference type="EMBL" id="CP023483">
    <property type="protein sequence ID" value="ATF26836.1"/>
    <property type="molecule type" value="Genomic_DNA"/>
</dbReference>
<dbReference type="InterPro" id="IPR001867">
    <property type="entry name" value="OmpR/PhoB-type_DNA-bd"/>
</dbReference>
<dbReference type="OrthoDB" id="9802426at2"/>
<dbReference type="STRING" id="2756.BFR44_05065"/>
<keyword evidence="2" id="KW-0963">Cytoplasm</keyword>
<dbReference type="FunFam" id="3.40.50.2300:FF:000021">
    <property type="entry name" value="Two-component system response regulator KdpE"/>
    <property type="match status" value="1"/>
</dbReference>
<dbReference type="SMART" id="SM00862">
    <property type="entry name" value="Trans_reg_C"/>
    <property type="match status" value="1"/>
</dbReference>
<feature type="domain" description="Response regulatory" evidence="10">
    <location>
        <begin position="4"/>
        <end position="117"/>
    </location>
</feature>
<feature type="domain" description="OmpR/PhoB-type" evidence="11">
    <location>
        <begin position="127"/>
        <end position="225"/>
    </location>
</feature>
<evidence type="ECO:0000259" key="10">
    <source>
        <dbReference type="PROSITE" id="PS50110"/>
    </source>
</evidence>
<evidence type="ECO:0000256" key="1">
    <source>
        <dbReference type="ARBA" id="ARBA00004496"/>
    </source>
</evidence>
<dbReference type="InterPro" id="IPR039420">
    <property type="entry name" value="WalR-like"/>
</dbReference>
<dbReference type="GO" id="GO:0000987">
    <property type="term" value="F:cis-regulatory region sequence-specific DNA binding"/>
    <property type="evidence" value="ECO:0007669"/>
    <property type="project" value="UniProtKB-ARBA"/>
</dbReference>
<name>A0A1D2L1F0_BROTH</name>
<dbReference type="AlphaFoldDB" id="A0A1D2L1F0"/>
<evidence type="ECO:0000256" key="5">
    <source>
        <dbReference type="ARBA" id="ARBA00023015"/>
    </source>
</evidence>
<dbReference type="RefSeq" id="WP_069126435.1">
    <property type="nucleotide sequence ID" value="NZ_CP023483.1"/>
</dbReference>
<dbReference type="SMART" id="SM00448">
    <property type="entry name" value="REC"/>
    <property type="match status" value="1"/>
</dbReference>
<comment type="subcellular location">
    <subcellularLocation>
        <location evidence="1">Cytoplasm</location>
    </subcellularLocation>
</comment>
<dbReference type="InterPro" id="IPR036388">
    <property type="entry name" value="WH-like_DNA-bd_sf"/>
</dbReference>
<evidence type="ECO:0000256" key="7">
    <source>
        <dbReference type="ARBA" id="ARBA00023163"/>
    </source>
</evidence>
<dbReference type="SUPFAM" id="SSF52172">
    <property type="entry name" value="CheY-like"/>
    <property type="match status" value="1"/>
</dbReference>
<evidence type="ECO:0000256" key="9">
    <source>
        <dbReference type="PROSITE-ProRule" id="PRU01091"/>
    </source>
</evidence>
<dbReference type="PROSITE" id="PS51755">
    <property type="entry name" value="OMPR_PHOB"/>
    <property type="match status" value="1"/>
</dbReference>
<evidence type="ECO:0000259" key="11">
    <source>
        <dbReference type="PROSITE" id="PS51755"/>
    </source>
</evidence>
<dbReference type="InterPro" id="IPR001789">
    <property type="entry name" value="Sig_transdc_resp-reg_receiver"/>
</dbReference>
<evidence type="ECO:0000256" key="8">
    <source>
        <dbReference type="PROSITE-ProRule" id="PRU00169"/>
    </source>
</evidence>
<reference evidence="12 13" key="1">
    <citation type="submission" date="2017-09" db="EMBL/GenBank/DDBJ databases">
        <title>Complete Genome Sequences of Two Strains of the Meat Spoilage Bacterium Brochothrix thermosphacta Isolated from Ground Chicken.</title>
        <authorList>
            <person name="Paoli G.C."/>
            <person name="Wijey C."/>
            <person name="Chen C.-Y."/>
            <person name="Nguyen L."/>
            <person name="Yan X."/>
            <person name="Irwin P.L."/>
        </authorList>
    </citation>
    <scope>NUCLEOTIDE SEQUENCE [LARGE SCALE GENOMIC DNA]</scope>
    <source>
        <strain evidence="12 13">BI</strain>
    </source>
</reference>
<dbReference type="CDD" id="cd00383">
    <property type="entry name" value="trans_reg_C"/>
    <property type="match status" value="1"/>
</dbReference>